<dbReference type="EMBL" id="ML995476">
    <property type="protein sequence ID" value="KAF2145909.1"/>
    <property type="molecule type" value="Genomic_DNA"/>
</dbReference>
<reference evidence="1" key="1">
    <citation type="journal article" date="2020" name="Stud. Mycol.">
        <title>101 Dothideomycetes genomes: a test case for predicting lifestyles and emergence of pathogens.</title>
        <authorList>
            <person name="Haridas S."/>
            <person name="Albert R."/>
            <person name="Binder M."/>
            <person name="Bloem J."/>
            <person name="Labutti K."/>
            <person name="Salamov A."/>
            <person name="Andreopoulos B."/>
            <person name="Baker S."/>
            <person name="Barry K."/>
            <person name="Bills G."/>
            <person name="Bluhm B."/>
            <person name="Cannon C."/>
            <person name="Castanera R."/>
            <person name="Culley D."/>
            <person name="Daum C."/>
            <person name="Ezra D."/>
            <person name="Gonzalez J."/>
            <person name="Henrissat B."/>
            <person name="Kuo A."/>
            <person name="Liang C."/>
            <person name="Lipzen A."/>
            <person name="Lutzoni F."/>
            <person name="Magnuson J."/>
            <person name="Mondo S."/>
            <person name="Nolan M."/>
            <person name="Ohm R."/>
            <person name="Pangilinan J."/>
            <person name="Park H.-J."/>
            <person name="Ramirez L."/>
            <person name="Alfaro M."/>
            <person name="Sun H."/>
            <person name="Tritt A."/>
            <person name="Yoshinaga Y."/>
            <person name="Zwiers L.-H."/>
            <person name="Turgeon B."/>
            <person name="Goodwin S."/>
            <person name="Spatafora J."/>
            <person name="Crous P."/>
            <person name="Grigoriev I."/>
        </authorList>
    </citation>
    <scope>NUCLEOTIDE SEQUENCE</scope>
    <source>
        <strain evidence="1">CBS 121167</strain>
    </source>
</reference>
<proteinExistence type="predicted"/>
<dbReference type="RefSeq" id="XP_033401621.1">
    <property type="nucleotide sequence ID" value="XM_033539734.1"/>
</dbReference>
<dbReference type="SUPFAM" id="SSF88713">
    <property type="entry name" value="Glycoside hydrolase/deacetylase"/>
    <property type="match status" value="1"/>
</dbReference>
<dbReference type="OrthoDB" id="5295431at2759"/>
<dbReference type="InterPro" id="IPR005501">
    <property type="entry name" value="LamB/YcsF/PxpA-like"/>
</dbReference>
<dbReference type="PANTHER" id="PTHR30292:SF0">
    <property type="entry name" value="5-OXOPROLINASE SUBUNIT A"/>
    <property type="match status" value="1"/>
</dbReference>
<dbReference type="Pfam" id="PF03746">
    <property type="entry name" value="LamB_YcsF"/>
    <property type="match status" value="1"/>
</dbReference>
<dbReference type="Proteomes" id="UP000799438">
    <property type="component" value="Unassembled WGS sequence"/>
</dbReference>
<accession>A0A6A6BP43</accession>
<dbReference type="InterPro" id="IPR011330">
    <property type="entry name" value="Glyco_hydro/deAcase_b/a-brl"/>
</dbReference>
<evidence type="ECO:0000313" key="2">
    <source>
        <dbReference type="Proteomes" id="UP000799438"/>
    </source>
</evidence>
<dbReference type="Gene3D" id="3.20.20.370">
    <property type="entry name" value="Glycoside hydrolase/deacetylase"/>
    <property type="match status" value="1"/>
</dbReference>
<name>A0A6A6BP43_9PEZI</name>
<keyword evidence="2" id="KW-1185">Reference proteome</keyword>
<evidence type="ECO:0000313" key="1">
    <source>
        <dbReference type="EMBL" id="KAF2145909.1"/>
    </source>
</evidence>
<protein>
    <recommendedName>
        <fullName evidence="3">Lactam utilization protein lamB</fullName>
    </recommendedName>
</protein>
<organism evidence="1 2">
    <name type="scientific">Aplosporella prunicola CBS 121167</name>
    <dbReference type="NCBI Taxonomy" id="1176127"/>
    <lineage>
        <taxon>Eukaryota</taxon>
        <taxon>Fungi</taxon>
        <taxon>Dikarya</taxon>
        <taxon>Ascomycota</taxon>
        <taxon>Pezizomycotina</taxon>
        <taxon>Dothideomycetes</taxon>
        <taxon>Dothideomycetes incertae sedis</taxon>
        <taxon>Botryosphaeriales</taxon>
        <taxon>Aplosporellaceae</taxon>
        <taxon>Aplosporella</taxon>
    </lineage>
</organism>
<dbReference type="AlphaFoldDB" id="A0A6A6BP43"/>
<evidence type="ECO:0008006" key="3">
    <source>
        <dbReference type="Google" id="ProtNLM"/>
    </source>
</evidence>
<dbReference type="PANTHER" id="PTHR30292">
    <property type="entry name" value="UNCHARACTERIZED PROTEIN YBGL-RELATED"/>
    <property type="match status" value="1"/>
</dbReference>
<dbReference type="GeneID" id="54297230"/>
<gene>
    <name evidence="1" type="ORF">K452DRAFT_283203</name>
</gene>
<dbReference type="GO" id="GO:0005975">
    <property type="term" value="P:carbohydrate metabolic process"/>
    <property type="evidence" value="ECO:0007669"/>
    <property type="project" value="InterPro"/>
</dbReference>
<sequence length="261" mass="27931">MPPSTHPIRINVDLGESYGNWACGPPTAELLPYIDHANIACGFHAGDPLIMQDTVRACLDSPSKRGPIALGAHPGLPDLQGFGRRYMALSPAELTAMTRYQIGALQGFISAEEGAPSLHHIKPHGTLYGLTSRDAEACRAVYAAVPAGARVFGLAGTAHEAVARELGIPFVAELYADVRWGRDGSLVIERRKGSWEPHETRQHVGAQVREGAVTAVTGERVEIPLGEHEVSLCVHSDSPGCMEILKAAREIVDEFNGAKFG</sequence>